<dbReference type="PANTHER" id="PTHR36447:SF1">
    <property type="entry name" value="BETA-GALACTOSIDASE GANA"/>
    <property type="match status" value="1"/>
</dbReference>
<evidence type="ECO:0000256" key="7">
    <source>
        <dbReference type="PIRSR" id="PIRSR001084-1"/>
    </source>
</evidence>
<feature type="binding site" evidence="8">
    <location>
        <position position="158"/>
    </location>
    <ligand>
        <name>substrate</name>
    </ligand>
</feature>
<feature type="active site" description="Proton donor" evidence="7">
    <location>
        <position position="159"/>
    </location>
</feature>
<feature type="binding site" evidence="9">
    <location>
        <position position="164"/>
    </location>
    <ligand>
        <name>Zn(2+)</name>
        <dbReference type="ChEBI" id="CHEBI:29105"/>
    </ligand>
</feature>
<dbReference type="GO" id="GO:0046872">
    <property type="term" value="F:metal ion binding"/>
    <property type="evidence" value="ECO:0007669"/>
    <property type="project" value="UniProtKB-KW"/>
</dbReference>
<evidence type="ECO:0000256" key="1">
    <source>
        <dbReference type="ARBA" id="ARBA00001412"/>
    </source>
</evidence>
<evidence type="ECO:0000256" key="6">
    <source>
        <dbReference type="PIRNR" id="PIRNR001084"/>
    </source>
</evidence>
<dbReference type="Gene3D" id="2.60.40.1180">
    <property type="entry name" value="Golgi alpha-mannosidase II"/>
    <property type="match status" value="1"/>
</dbReference>
<evidence type="ECO:0000256" key="5">
    <source>
        <dbReference type="ARBA" id="ARBA00023295"/>
    </source>
</evidence>
<dbReference type="Pfam" id="PF02449">
    <property type="entry name" value="Glyco_hydro_42"/>
    <property type="match status" value="1"/>
</dbReference>
<dbReference type="GO" id="GO:0006012">
    <property type="term" value="P:galactose metabolic process"/>
    <property type="evidence" value="ECO:0007669"/>
    <property type="project" value="InterPro"/>
</dbReference>
<comment type="caution">
    <text evidence="13">The sequence shown here is derived from an EMBL/GenBank/DDBJ whole genome shotgun (WGS) entry which is preliminary data.</text>
</comment>
<feature type="binding site" evidence="9">
    <location>
        <position position="124"/>
    </location>
    <ligand>
        <name>Zn(2+)</name>
        <dbReference type="ChEBI" id="CHEBI:29105"/>
    </ligand>
</feature>
<dbReference type="SUPFAM" id="SSF51445">
    <property type="entry name" value="(Trans)glycosidases"/>
    <property type="match status" value="1"/>
</dbReference>
<dbReference type="Gene3D" id="3.20.20.80">
    <property type="entry name" value="Glycosidases"/>
    <property type="match status" value="1"/>
</dbReference>
<keyword evidence="4 6" id="KW-0378">Hydrolase</keyword>
<dbReference type="Pfam" id="PF08533">
    <property type="entry name" value="Glyco_hydro_42C"/>
    <property type="match status" value="1"/>
</dbReference>
<feature type="domain" description="Beta-galactosidase C-terminal" evidence="12">
    <location>
        <begin position="629"/>
        <end position="685"/>
    </location>
</feature>
<comment type="catalytic activity">
    <reaction evidence="1 6">
        <text>Hydrolysis of terminal non-reducing beta-D-galactose residues in beta-D-galactosides.</text>
        <dbReference type="EC" id="3.2.1.23"/>
    </reaction>
</comment>
<dbReference type="InterPro" id="IPR013739">
    <property type="entry name" value="Beta_galactosidase_C"/>
</dbReference>
<evidence type="ECO:0000256" key="9">
    <source>
        <dbReference type="PIRSR" id="PIRSR001084-3"/>
    </source>
</evidence>
<feature type="domain" description="Glycoside hydrolase family 42 N-terminal" evidence="10">
    <location>
        <begin position="21"/>
        <end position="403"/>
    </location>
</feature>
<evidence type="ECO:0000259" key="10">
    <source>
        <dbReference type="Pfam" id="PF02449"/>
    </source>
</evidence>
<dbReference type="Pfam" id="PF08532">
    <property type="entry name" value="Glyco_hydro_42M"/>
    <property type="match status" value="1"/>
</dbReference>
<dbReference type="GO" id="GO:0009341">
    <property type="term" value="C:beta-galactosidase complex"/>
    <property type="evidence" value="ECO:0007669"/>
    <property type="project" value="InterPro"/>
</dbReference>
<dbReference type="Gene3D" id="3.40.50.880">
    <property type="match status" value="1"/>
</dbReference>
<dbReference type="SUPFAM" id="SSF52317">
    <property type="entry name" value="Class I glutamine amidotransferase-like"/>
    <property type="match status" value="1"/>
</dbReference>
<dbReference type="Proteomes" id="UP000662088">
    <property type="component" value="Unassembled WGS sequence"/>
</dbReference>
<dbReference type="PANTHER" id="PTHR36447">
    <property type="entry name" value="BETA-GALACTOSIDASE GANA"/>
    <property type="match status" value="1"/>
</dbReference>
<dbReference type="InterPro" id="IPR013738">
    <property type="entry name" value="Beta_galactosidase_Trimer"/>
</dbReference>
<organism evidence="13 14">
    <name type="scientific">Clostridium lentum</name>
    <dbReference type="NCBI Taxonomy" id="2763037"/>
    <lineage>
        <taxon>Bacteria</taxon>
        <taxon>Bacillati</taxon>
        <taxon>Bacillota</taxon>
        <taxon>Clostridia</taxon>
        <taxon>Eubacteriales</taxon>
        <taxon>Clostridiaceae</taxon>
        <taxon>Clostridium</taxon>
    </lineage>
</organism>
<dbReference type="GO" id="GO:0004565">
    <property type="term" value="F:beta-galactosidase activity"/>
    <property type="evidence" value="ECO:0007669"/>
    <property type="project" value="UniProtKB-EC"/>
</dbReference>
<gene>
    <name evidence="13" type="ORF">H8R92_10420</name>
</gene>
<reference evidence="13" key="1">
    <citation type="submission" date="2020-08" db="EMBL/GenBank/DDBJ databases">
        <title>Genome public.</title>
        <authorList>
            <person name="Liu C."/>
            <person name="Sun Q."/>
        </authorList>
    </citation>
    <scope>NUCLEOTIDE SEQUENCE</scope>
    <source>
        <strain evidence="13">NSJ-42</strain>
    </source>
</reference>
<evidence type="ECO:0000256" key="8">
    <source>
        <dbReference type="PIRSR" id="PIRSR001084-2"/>
    </source>
</evidence>
<proteinExistence type="inferred from homology"/>
<feature type="domain" description="Beta-galactosidase trimerisation" evidence="11">
    <location>
        <begin position="413"/>
        <end position="618"/>
    </location>
</feature>
<evidence type="ECO:0000259" key="12">
    <source>
        <dbReference type="Pfam" id="PF08533"/>
    </source>
</evidence>
<dbReference type="EMBL" id="JACOOQ010000018">
    <property type="protein sequence ID" value="MBC5640827.1"/>
    <property type="molecule type" value="Genomic_DNA"/>
</dbReference>
<evidence type="ECO:0000313" key="13">
    <source>
        <dbReference type="EMBL" id="MBC5640827.1"/>
    </source>
</evidence>
<dbReference type="InterPro" id="IPR013529">
    <property type="entry name" value="Glyco_hydro_42_N"/>
</dbReference>
<dbReference type="AlphaFoldDB" id="A0A8I0DPT2"/>
<dbReference type="RefSeq" id="WP_186835418.1">
    <property type="nucleotide sequence ID" value="NZ_JACOOQ010000018.1"/>
</dbReference>
<dbReference type="InterPro" id="IPR029062">
    <property type="entry name" value="Class_I_gatase-like"/>
</dbReference>
<evidence type="ECO:0000259" key="11">
    <source>
        <dbReference type="Pfam" id="PF08532"/>
    </source>
</evidence>
<keyword evidence="9" id="KW-0479">Metal-binding</keyword>
<evidence type="ECO:0000256" key="3">
    <source>
        <dbReference type="ARBA" id="ARBA00012756"/>
    </source>
</evidence>
<dbReference type="PIRSF" id="PIRSF001084">
    <property type="entry name" value="B-galactosidase"/>
    <property type="match status" value="1"/>
</dbReference>
<dbReference type="InterPro" id="IPR017853">
    <property type="entry name" value="GH"/>
</dbReference>
<keyword evidence="9" id="KW-0862">Zinc</keyword>
<dbReference type="InterPro" id="IPR003476">
    <property type="entry name" value="Glyco_hydro_42"/>
</dbReference>
<evidence type="ECO:0000313" key="14">
    <source>
        <dbReference type="Proteomes" id="UP000662088"/>
    </source>
</evidence>
<feature type="active site" description="Nucleophile" evidence="7">
    <location>
        <position position="324"/>
    </location>
</feature>
<protein>
    <recommendedName>
        <fullName evidence="3 6">Beta-galactosidase</fullName>
        <shortName evidence="6">Beta-gal</shortName>
        <ecNumber evidence="3 6">3.2.1.23</ecNumber>
    </recommendedName>
</protein>
<comment type="similarity">
    <text evidence="2 6">Belongs to the glycosyl hydrolase 42 family.</text>
</comment>
<keyword evidence="5 6" id="KW-0326">Glycosidase</keyword>
<name>A0A8I0DPT2_9CLOT</name>
<dbReference type="CDD" id="cd03143">
    <property type="entry name" value="A4_beta-galactosidase_middle_domain"/>
    <property type="match status" value="1"/>
</dbReference>
<feature type="binding site" evidence="9">
    <location>
        <position position="169"/>
    </location>
    <ligand>
        <name>Zn(2+)</name>
        <dbReference type="ChEBI" id="CHEBI:29105"/>
    </ligand>
</feature>
<dbReference type="InterPro" id="IPR013780">
    <property type="entry name" value="Glyco_hydro_b"/>
</dbReference>
<feature type="binding site" evidence="8">
    <location>
        <position position="332"/>
    </location>
    <ligand>
        <name>substrate</name>
    </ligand>
</feature>
<dbReference type="EC" id="3.2.1.23" evidence="3 6"/>
<keyword evidence="14" id="KW-1185">Reference proteome</keyword>
<sequence length="688" mass="79819">MKKRYDLFNNIIGKEFLHGGDYNPDQWLEYPEIIKEDVRLMKLAHINCAAINIFGWSAIELEEGKYEFEWLDNIMDDLYKAGVNIILATPSGARPAWMSEKYPEVLRVNADRTKNLHGQRHNHCYTSPVYRQKTSELNRKLAERYKNHPGLILWHISNELGGDCHCELCQERFRNWLKEKYHNNLDELNSAWWTGFWSHKFNSWSQIESPSPLGEMQVHGHNLDWRRFVSDMHIDFYKSEIAPIREITPNIPVTTNFMGDYPRMGLFGGINYGDFAKEVDIVSWDEYPAWHNNWETTEELASNVGFVHDVYRSLKGGQPFLIMESTPSLVNWHKINKGKRPGMHLLSSLQGVAHGADSVQYFQWRKGRGSSEKFHGAVVDHCGHENTRVFREVTEVGESLKKINEVCGTSVDAEVAIIFDWENRWAIDDCQALNNENKGYIESCEEYYRVFWRKGIPVDVITMDADFSKYKLVIAPMLYMVKPGVAERINDFVRNGGNFVTTYFSGIVNENDLCFLGGFPGPLREVTGIWAEEIDTLYDTDVNYIEYEGKEYKVKDYCDVIHAENAEVLARYTTDYYKGMPALTRNRYGNGNAYYVAARTFNDFDTKFFGSIIDELELRRAINIELPLGVNAELREDEENKYIFLMNFSEEEKSVNLDKEYLDLLSGSKVRGEVKLDKYKVMVLKTNV</sequence>
<feature type="binding site" evidence="8">
    <location>
        <position position="120"/>
    </location>
    <ligand>
        <name>substrate</name>
    </ligand>
</feature>
<evidence type="ECO:0000256" key="2">
    <source>
        <dbReference type="ARBA" id="ARBA00005940"/>
    </source>
</evidence>
<feature type="binding site" evidence="9">
    <location>
        <position position="166"/>
    </location>
    <ligand>
        <name>Zn(2+)</name>
        <dbReference type="ChEBI" id="CHEBI:29105"/>
    </ligand>
</feature>
<accession>A0A8I0DPT2</accession>
<evidence type="ECO:0000256" key="4">
    <source>
        <dbReference type="ARBA" id="ARBA00022801"/>
    </source>
</evidence>